<name>A0ACC2RV23_9FUNG</name>
<dbReference type="Proteomes" id="UP001165960">
    <property type="component" value="Unassembled WGS sequence"/>
</dbReference>
<comment type="caution">
    <text evidence="1">The sequence shown here is derived from an EMBL/GenBank/DDBJ whole genome shotgun (WGS) entry which is preliminary data.</text>
</comment>
<proteinExistence type="predicted"/>
<dbReference type="EMBL" id="QTSX02006479">
    <property type="protein sequence ID" value="KAJ9053915.1"/>
    <property type="molecule type" value="Genomic_DNA"/>
</dbReference>
<gene>
    <name evidence="1" type="ORF">DSO57_1019693</name>
</gene>
<sequence>MSKQNPRLLDTLEYYEKIFLKYYKELDGFDPLPKVKEATSDNAMLEGLYQTIVKQLYIVSRIASLSARGAFIIVLVSNIPVILGSLMCDIDSSIRQIFEALLYFNFAIPYAIANGCLRIENYLSKNHPNFENYLSKNHSN</sequence>
<evidence type="ECO:0000313" key="1">
    <source>
        <dbReference type="EMBL" id="KAJ9053915.1"/>
    </source>
</evidence>
<evidence type="ECO:0000313" key="2">
    <source>
        <dbReference type="Proteomes" id="UP001165960"/>
    </source>
</evidence>
<accession>A0ACC2RV23</accession>
<keyword evidence="2" id="KW-1185">Reference proteome</keyword>
<protein>
    <submittedName>
        <fullName evidence="1">Uncharacterized protein</fullName>
    </submittedName>
</protein>
<reference evidence="1" key="1">
    <citation type="submission" date="2022-04" db="EMBL/GenBank/DDBJ databases">
        <title>Genome of the entomopathogenic fungus Entomophthora muscae.</title>
        <authorList>
            <person name="Elya C."/>
            <person name="Lovett B.R."/>
            <person name="Lee E."/>
            <person name="Macias A.M."/>
            <person name="Hajek A.E."/>
            <person name="De Bivort B.L."/>
            <person name="Kasson M.T."/>
            <person name="De Fine Licht H.H."/>
            <person name="Stajich J.E."/>
        </authorList>
    </citation>
    <scope>NUCLEOTIDE SEQUENCE</scope>
    <source>
        <strain evidence="1">Berkeley</strain>
    </source>
</reference>
<organism evidence="1 2">
    <name type="scientific">Entomophthora muscae</name>
    <dbReference type="NCBI Taxonomy" id="34485"/>
    <lineage>
        <taxon>Eukaryota</taxon>
        <taxon>Fungi</taxon>
        <taxon>Fungi incertae sedis</taxon>
        <taxon>Zoopagomycota</taxon>
        <taxon>Entomophthoromycotina</taxon>
        <taxon>Entomophthoromycetes</taxon>
        <taxon>Entomophthorales</taxon>
        <taxon>Entomophthoraceae</taxon>
        <taxon>Entomophthora</taxon>
    </lineage>
</organism>